<evidence type="ECO:0000256" key="1">
    <source>
        <dbReference type="SAM" id="MobiDB-lite"/>
    </source>
</evidence>
<name>A0A518B7T3_9BACT</name>
<feature type="region of interest" description="Disordered" evidence="1">
    <location>
        <begin position="46"/>
        <end position="76"/>
    </location>
</feature>
<dbReference type="RefSeq" id="WP_145260189.1">
    <property type="nucleotide sequence ID" value="NZ_CP036279.1"/>
</dbReference>
<protein>
    <recommendedName>
        <fullName evidence="5">Alginate export domain-containing protein</fullName>
    </recommendedName>
</protein>
<dbReference type="AlphaFoldDB" id="A0A518B7T3"/>
<dbReference type="Proteomes" id="UP000317093">
    <property type="component" value="Chromosome"/>
</dbReference>
<evidence type="ECO:0000256" key="2">
    <source>
        <dbReference type="SAM" id="SignalP"/>
    </source>
</evidence>
<feature type="signal peptide" evidence="2">
    <location>
        <begin position="1"/>
        <end position="27"/>
    </location>
</feature>
<feature type="chain" id="PRO_5021923917" description="Alginate export domain-containing protein" evidence="2">
    <location>
        <begin position="28"/>
        <end position="741"/>
    </location>
</feature>
<gene>
    <name evidence="3" type="ORF">Pan216_39090</name>
</gene>
<dbReference type="EMBL" id="CP036279">
    <property type="protein sequence ID" value="QDU63035.1"/>
    <property type="molecule type" value="Genomic_DNA"/>
</dbReference>
<sequence precursor="true">MKFRITKLGPLAFGAAVALLFSMEPVAASGDQVQKEESRQRLEGRIDSTLAEMPPAAPPPETFARDAQGWTNGVNPDVAPGPVLPVAELPLPTEVGIDLLEVSPEVTLGASDQETSAETIQHFVAPGMQTAFPPLTSVADTEVAQESASTDAIRPEVLRRPFRESTPSRPPADPYEDGSVLLRTPMDPPLGFTGPSGIIPGEFQENSHFVPVTDRWREGFPAWDRYDRAHPFDEDYPYTLGHWWDPFNQNVLKGDYPIIGEQTFLNITAATLAIAEGRGLPNPTTPFESTARPFEEEFFGRPEQFFYTQFFRLQFDLFHGDTAVFKPIDWAVRIAPVFNVNHLDLEELAIVNPNVLNGTTRSRTWTSLEEWFFEMKISDLSPHYDFMSVRAGSQFFNSDFRGFMFVDVNRGVRLFGTGKASRTQFNILWFDQTDKDINSELNTFHDRNKNTVIMNYYREDTFVPGYTTQFSFLYDKDQPSFVFDNNQRLARPDPVGVFTPHQVESYYLGWNGDGHIGRYNLSHSFYWALGRDSLNPLGGQPQSINAQMFALEASYDRDWFRFRSSFLWYSGDHDINDQEATGFDSINDNPAFAGGEFSYWNRQGIPLQGVNLVQRFSLVPDLRSSKVQGQPNFVNPGLFLYNVGFDVEATPKLRFIQNTNCLWFDSTEVLRQFLFQDQIANGIGVDVSLGAEYRPLLNNNVILVAGIAGLFPWDGFRDIYENFDGSISTFMQGFMQLELLY</sequence>
<keyword evidence="2" id="KW-0732">Signal</keyword>
<organism evidence="3 4">
    <name type="scientific">Kolteria novifilia</name>
    <dbReference type="NCBI Taxonomy" id="2527975"/>
    <lineage>
        <taxon>Bacteria</taxon>
        <taxon>Pseudomonadati</taxon>
        <taxon>Planctomycetota</taxon>
        <taxon>Planctomycetia</taxon>
        <taxon>Kolteriales</taxon>
        <taxon>Kolteriaceae</taxon>
        <taxon>Kolteria</taxon>
    </lineage>
</organism>
<dbReference type="OrthoDB" id="244259at2"/>
<keyword evidence="4" id="KW-1185">Reference proteome</keyword>
<proteinExistence type="predicted"/>
<dbReference type="KEGG" id="knv:Pan216_39090"/>
<evidence type="ECO:0000313" key="3">
    <source>
        <dbReference type="EMBL" id="QDU63035.1"/>
    </source>
</evidence>
<reference evidence="3 4" key="1">
    <citation type="submission" date="2019-02" db="EMBL/GenBank/DDBJ databases">
        <title>Deep-cultivation of Planctomycetes and their phenomic and genomic characterization uncovers novel biology.</title>
        <authorList>
            <person name="Wiegand S."/>
            <person name="Jogler M."/>
            <person name="Boedeker C."/>
            <person name="Pinto D."/>
            <person name="Vollmers J."/>
            <person name="Rivas-Marin E."/>
            <person name="Kohn T."/>
            <person name="Peeters S.H."/>
            <person name="Heuer A."/>
            <person name="Rast P."/>
            <person name="Oberbeckmann S."/>
            <person name="Bunk B."/>
            <person name="Jeske O."/>
            <person name="Meyerdierks A."/>
            <person name="Storesund J.E."/>
            <person name="Kallscheuer N."/>
            <person name="Luecker S."/>
            <person name="Lage O.M."/>
            <person name="Pohl T."/>
            <person name="Merkel B.J."/>
            <person name="Hornburger P."/>
            <person name="Mueller R.-W."/>
            <person name="Bruemmer F."/>
            <person name="Labrenz M."/>
            <person name="Spormann A.M."/>
            <person name="Op den Camp H."/>
            <person name="Overmann J."/>
            <person name="Amann R."/>
            <person name="Jetten M.S.M."/>
            <person name="Mascher T."/>
            <person name="Medema M.H."/>
            <person name="Devos D.P."/>
            <person name="Kaster A.-K."/>
            <person name="Ovreas L."/>
            <person name="Rohde M."/>
            <person name="Galperin M.Y."/>
            <person name="Jogler C."/>
        </authorList>
    </citation>
    <scope>NUCLEOTIDE SEQUENCE [LARGE SCALE GENOMIC DNA]</scope>
    <source>
        <strain evidence="3 4">Pan216</strain>
    </source>
</reference>
<accession>A0A518B7T3</accession>
<evidence type="ECO:0000313" key="4">
    <source>
        <dbReference type="Proteomes" id="UP000317093"/>
    </source>
</evidence>
<evidence type="ECO:0008006" key="5">
    <source>
        <dbReference type="Google" id="ProtNLM"/>
    </source>
</evidence>